<feature type="non-terminal residue" evidence="1">
    <location>
        <position position="172"/>
    </location>
</feature>
<dbReference type="AlphaFoldDB" id="X1SVE4"/>
<evidence type="ECO:0000313" key="1">
    <source>
        <dbReference type="EMBL" id="GAI96933.1"/>
    </source>
</evidence>
<gene>
    <name evidence="1" type="ORF">S12H4_31312</name>
</gene>
<reference evidence="1" key="1">
    <citation type="journal article" date="2014" name="Front. Microbiol.">
        <title>High frequency of phylogenetically diverse reductive dehalogenase-homologous genes in deep subseafloor sedimentary metagenomes.</title>
        <authorList>
            <person name="Kawai M."/>
            <person name="Futagami T."/>
            <person name="Toyoda A."/>
            <person name="Takaki Y."/>
            <person name="Nishi S."/>
            <person name="Hori S."/>
            <person name="Arai W."/>
            <person name="Tsubouchi T."/>
            <person name="Morono Y."/>
            <person name="Uchiyama I."/>
            <person name="Ito T."/>
            <person name="Fujiyama A."/>
            <person name="Inagaki F."/>
            <person name="Takami H."/>
        </authorList>
    </citation>
    <scope>NUCLEOTIDE SEQUENCE</scope>
    <source>
        <strain evidence="1">Expedition CK06-06</strain>
    </source>
</reference>
<protein>
    <submittedName>
        <fullName evidence="1">Uncharacterized protein</fullName>
    </submittedName>
</protein>
<dbReference type="EMBL" id="BARW01018265">
    <property type="protein sequence ID" value="GAI96933.1"/>
    <property type="molecule type" value="Genomic_DNA"/>
</dbReference>
<name>X1SVE4_9ZZZZ</name>
<organism evidence="1">
    <name type="scientific">marine sediment metagenome</name>
    <dbReference type="NCBI Taxonomy" id="412755"/>
    <lineage>
        <taxon>unclassified sequences</taxon>
        <taxon>metagenomes</taxon>
        <taxon>ecological metagenomes</taxon>
    </lineage>
</organism>
<sequence>MDEFYPEDSDRAFIKVPLDPNQDGCVELKNMLSQIDESMKKQQFRKKIFGNKLWNSYTYQPLVRQPFEDEYDSDDEKEQNNKFDNCKIKLDIDFNTKNIMTSFFIKDTNKKTVKKVNIGKVSDLEEHLTFGSSIRMVVTTDKLWASKGGAKHYGVTMKVLQMVITPNKQSGS</sequence>
<comment type="caution">
    <text evidence="1">The sequence shown here is derived from an EMBL/GenBank/DDBJ whole genome shotgun (WGS) entry which is preliminary data.</text>
</comment>
<accession>X1SVE4</accession>
<proteinExistence type="predicted"/>